<feature type="non-terminal residue" evidence="1">
    <location>
        <position position="1"/>
    </location>
</feature>
<name>X0XKI7_9ZZZZ</name>
<comment type="caution">
    <text evidence="1">The sequence shown here is derived from an EMBL/GenBank/DDBJ whole genome shotgun (WGS) entry which is preliminary data.</text>
</comment>
<gene>
    <name evidence="1" type="ORF">S01H1_74306</name>
</gene>
<protein>
    <submittedName>
        <fullName evidence="1">Uncharacterized protein</fullName>
    </submittedName>
</protein>
<organism evidence="1">
    <name type="scientific">marine sediment metagenome</name>
    <dbReference type="NCBI Taxonomy" id="412755"/>
    <lineage>
        <taxon>unclassified sequences</taxon>
        <taxon>metagenomes</taxon>
        <taxon>ecological metagenomes</taxon>
    </lineage>
</organism>
<dbReference type="AlphaFoldDB" id="X0XKI7"/>
<reference evidence="1" key="1">
    <citation type="journal article" date="2014" name="Front. Microbiol.">
        <title>High frequency of phylogenetically diverse reductive dehalogenase-homologous genes in deep subseafloor sedimentary metagenomes.</title>
        <authorList>
            <person name="Kawai M."/>
            <person name="Futagami T."/>
            <person name="Toyoda A."/>
            <person name="Takaki Y."/>
            <person name="Nishi S."/>
            <person name="Hori S."/>
            <person name="Arai W."/>
            <person name="Tsubouchi T."/>
            <person name="Morono Y."/>
            <person name="Uchiyama I."/>
            <person name="Ito T."/>
            <person name="Fujiyama A."/>
            <person name="Inagaki F."/>
            <person name="Takami H."/>
        </authorList>
    </citation>
    <scope>NUCLEOTIDE SEQUENCE</scope>
    <source>
        <strain evidence="1">Expedition CK06-06</strain>
    </source>
</reference>
<sequence length="87" mass="10189">LLLLKKINRGENFQLPHVERHQYRYGNDRWYLAYTPELWEGLKELLATIERAREKIFDLLDSPDVEQTISQVGAEVLKMLSSGTEDV</sequence>
<proteinExistence type="predicted"/>
<dbReference type="EMBL" id="BARS01049708">
    <property type="protein sequence ID" value="GAG35857.1"/>
    <property type="molecule type" value="Genomic_DNA"/>
</dbReference>
<evidence type="ECO:0000313" key="1">
    <source>
        <dbReference type="EMBL" id="GAG35857.1"/>
    </source>
</evidence>
<accession>X0XKI7</accession>